<proteinExistence type="predicted"/>
<sequence length="144" mass="16320">MYVKSFFSLPSPIPNLNQQKCNHLIEVKHKVTLNSNGMEITAPLYLKIKDSYDTLKTFANPENYFNILFKVNGYEYSDTKRPLMTLNSNGLGTLDVQINLEQKELIKTKDPQLELIVDYELVDAQGNAYGGGSQVIQNKITQTT</sequence>
<name>A0ABS5CYR6_9MOLU</name>
<dbReference type="RefSeq" id="WP_203552381.1">
    <property type="nucleotide sequence ID" value="NZ_JACAOD020000012.1"/>
</dbReference>
<evidence type="ECO:0000313" key="1">
    <source>
        <dbReference type="EMBL" id="MBP5836119.1"/>
    </source>
</evidence>
<gene>
    <name evidence="1" type="ORF">CHTY_002660</name>
</gene>
<comment type="caution">
    <text evidence="1">The sequence shown here is derived from an EMBL/GenBank/DDBJ whole genome shotgun (WGS) entry which is preliminary data.</text>
</comment>
<evidence type="ECO:0000313" key="2">
    <source>
        <dbReference type="Proteomes" id="UP001195571"/>
    </source>
</evidence>
<protein>
    <submittedName>
        <fullName evidence="1">Uncharacterized protein</fullName>
    </submittedName>
</protein>
<keyword evidence="2" id="KW-1185">Reference proteome</keyword>
<reference evidence="1" key="1">
    <citation type="submission" date="2021-04" db="EMBL/GenBank/DDBJ databases">
        <title>Genomic features of Candidatus Phytoplasma meliae isolate ChTYXIII (1SrXIII-G).</title>
        <authorList>
            <person name="Fernandez F.D."/>
            <person name="Conci L.R."/>
        </authorList>
    </citation>
    <scope>NUCLEOTIDE SEQUENCE [LARGE SCALE GENOMIC DNA]</scope>
    <source>
        <strain evidence="1">ChTYXIII-Mo</strain>
    </source>
</reference>
<dbReference type="EMBL" id="JACAOD020000012">
    <property type="protein sequence ID" value="MBP5836119.1"/>
    <property type="molecule type" value="Genomic_DNA"/>
</dbReference>
<accession>A0ABS5CYR6</accession>
<dbReference type="Proteomes" id="UP001195571">
    <property type="component" value="Unassembled WGS sequence"/>
</dbReference>
<organism evidence="1 2">
    <name type="scientific">Candidatus Phytoplasma meliae</name>
    <dbReference type="NCBI Taxonomy" id="1848402"/>
    <lineage>
        <taxon>Bacteria</taxon>
        <taxon>Bacillati</taxon>
        <taxon>Mycoplasmatota</taxon>
        <taxon>Mollicutes</taxon>
        <taxon>Acholeplasmatales</taxon>
        <taxon>Acholeplasmataceae</taxon>
        <taxon>Candidatus Phytoplasma</taxon>
        <taxon>16SrXIII (Mexican periwinkle virescence group)</taxon>
    </lineage>
</organism>